<evidence type="ECO:0000313" key="1">
    <source>
        <dbReference type="EMBL" id="DAE18541.1"/>
    </source>
</evidence>
<organism evidence="1">
    <name type="scientific">Myoviridae sp. ctxym25</name>
    <dbReference type="NCBI Taxonomy" id="2825210"/>
    <lineage>
        <taxon>Viruses</taxon>
        <taxon>Duplodnaviria</taxon>
        <taxon>Heunggongvirae</taxon>
        <taxon>Uroviricota</taxon>
        <taxon>Caudoviricetes</taxon>
    </lineage>
</organism>
<name>A0A8S5QIC5_9CAUD</name>
<protein>
    <submittedName>
        <fullName evidence="1">Tail morphogenesis protein</fullName>
    </submittedName>
</protein>
<reference evidence="1" key="1">
    <citation type="journal article" date="2021" name="Proc. Natl. Acad. Sci. U.S.A.">
        <title>A Catalog of Tens of Thousands of Viruses from Human Metagenomes Reveals Hidden Associations with Chronic Diseases.</title>
        <authorList>
            <person name="Tisza M.J."/>
            <person name="Buck C.B."/>
        </authorList>
    </citation>
    <scope>NUCLEOTIDE SEQUENCE</scope>
    <source>
        <strain evidence="1">Ctxym25</strain>
    </source>
</reference>
<sequence>MDISKELRLKVNEAMNAVPDLVAELAVDYFKERFRYKEFDGKEWPGPGRGYKRSNGSLLVDSGHLLNSIRPAEISTDKVVISAGNDNVLYAKVHNEGFSGSVVVKTHDRTSKKGKQYVVKQHTRKALIPQRQFMGESRELNIILKKDIEQLFKTIIEE</sequence>
<dbReference type="EMBL" id="BK015658">
    <property type="protein sequence ID" value="DAE18541.1"/>
    <property type="molecule type" value="Genomic_DNA"/>
</dbReference>
<dbReference type="Pfam" id="PF05069">
    <property type="entry name" value="Phage_tail_S"/>
    <property type="match status" value="1"/>
</dbReference>
<accession>A0A8S5QIC5</accession>
<dbReference type="InterPro" id="IPR006522">
    <property type="entry name" value="Phage_virion_morphogenesis"/>
</dbReference>
<proteinExistence type="predicted"/>